<name>Q6IHZ1_DROME</name>
<proteinExistence type="predicted"/>
<accession>Q6IHZ1</accession>
<protein>
    <submittedName>
        <fullName evidence="2">HDC00271</fullName>
    </submittedName>
</protein>
<dbReference type="EMBL" id="BK003275">
    <property type="protein sequence ID" value="DAA03474.1"/>
    <property type="molecule type" value="Genomic_DNA"/>
</dbReference>
<evidence type="ECO:0000313" key="2">
    <source>
        <dbReference type="EMBL" id="DAA03474.1"/>
    </source>
</evidence>
<dbReference type="AlphaFoldDB" id="Q6IHZ1"/>
<sequence length="95" mass="10999">MNRTAPVKNKLKLCVQLEAGETDKQWPVFDPQDPPRQPRTIHVTNRSRQTAETADKDDNQLVNSRRRWRPPPNPLLPFSSKDLRRRSTAAAIKFP</sequence>
<evidence type="ECO:0000256" key="1">
    <source>
        <dbReference type="SAM" id="MobiDB-lite"/>
    </source>
</evidence>
<organism evidence="2">
    <name type="scientific">Drosophila melanogaster</name>
    <name type="common">Fruit fly</name>
    <dbReference type="NCBI Taxonomy" id="7227"/>
    <lineage>
        <taxon>Eukaryota</taxon>
        <taxon>Metazoa</taxon>
        <taxon>Ecdysozoa</taxon>
        <taxon>Arthropoda</taxon>
        <taxon>Hexapoda</taxon>
        <taxon>Insecta</taxon>
        <taxon>Pterygota</taxon>
        <taxon>Neoptera</taxon>
        <taxon>Endopterygota</taxon>
        <taxon>Diptera</taxon>
        <taxon>Brachycera</taxon>
        <taxon>Muscomorpha</taxon>
        <taxon>Ephydroidea</taxon>
        <taxon>Drosophilidae</taxon>
        <taxon>Drosophila</taxon>
        <taxon>Sophophora</taxon>
    </lineage>
</organism>
<feature type="region of interest" description="Disordered" evidence="1">
    <location>
        <begin position="24"/>
        <end position="95"/>
    </location>
</feature>
<reference evidence="2" key="1">
    <citation type="journal article" date="2003" name="Genome Biol.">
        <title>An integrated gene annotation and transcriptional profiling approach towards the full gene content of the Drosophila genome.</title>
        <authorList>
            <person name="Hild M."/>
            <person name="Beckmann B."/>
            <person name="Haas S.A."/>
            <person name="Koch B."/>
            <person name="Solovyev V."/>
            <person name="Busold C."/>
            <person name="Fellenberg K."/>
            <person name="Boutros M."/>
            <person name="Vingron M."/>
            <person name="Sauer F."/>
            <person name="Hoheisel J.D."/>
            <person name="Paro R."/>
        </authorList>
    </citation>
    <scope>NUCLEOTIDE SEQUENCE</scope>
</reference>
<feature type="compositionally biased region" description="Polar residues" evidence="1">
    <location>
        <begin position="42"/>
        <end position="52"/>
    </location>
</feature>
<gene>
    <name evidence="2" type="ORF">HDC00271</name>
</gene>